<dbReference type="AlphaFoldDB" id="A0A0F9JTL7"/>
<sequence>MKQEIKELKTRIKKLEQELTEARQLGIRGLGKAEAYLDQARDCLVRLQRKRNSV</sequence>
<evidence type="ECO:0000313" key="1">
    <source>
        <dbReference type="EMBL" id="KKM02248.1"/>
    </source>
</evidence>
<comment type="caution">
    <text evidence="1">The sequence shown here is derived from an EMBL/GenBank/DDBJ whole genome shotgun (WGS) entry which is preliminary data.</text>
</comment>
<gene>
    <name evidence="1" type="ORF">LCGC14_1786360</name>
</gene>
<name>A0A0F9JTL7_9ZZZZ</name>
<protein>
    <submittedName>
        <fullName evidence="1">Uncharacterized protein</fullName>
    </submittedName>
</protein>
<proteinExistence type="predicted"/>
<reference evidence="1" key="1">
    <citation type="journal article" date="2015" name="Nature">
        <title>Complex archaea that bridge the gap between prokaryotes and eukaryotes.</title>
        <authorList>
            <person name="Spang A."/>
            <person name="Saw J.H."/>
            <person name="Jorgensen S.L."/>
            <person name="Zaremba-Niedzwiedzka K."/>
            <person name="Martijn J."/>
            <person name="Lind A.E."/>
            <person name="van Eijk R."/>
            <person name="Schleper C."/>
            <person name="Guy L."/>
            <person name="Ettema T.J."/>
        </authorList>
    </citation>
    <scope>NUCLEOTIDE SEQUENCE</scope>
</reference>
<accession>A0A0F9JTL7</accession>
<dbReference type="EMBL" id="LAZR01016987">
    <property type="protein sequence ID" value="KKM02248.1"/>
    <property type="molecule type" value="Genomic_DNA"/>
</dbReference>
<organism evidence="1">
    <name type="scientific">marine sediment metagenome</name>
    <dbReference type="NCBI Taxonomy" id="412755"/>
    <lineage>
        <taxon>unclassified sequences</taxon>
        <taxon>metagenomes</taxon>
        <taxon>ecological metagenomes</taxon>
    </lineage>
</organism>